<reference evidence="1" key="1">
    <citation type="submission" date="2021-05" db="EMBL/GenBank/DDBJ databases">
        <authorList>
            <person name="Tigano A."/>
        </authorList>
    </citation>
    <scope>NUCLEOTIDE SEQUENCE</scope>
</reference>
<gene>
    <name evidence="1" type="ORF">MMEN_LOCUS6807</name>
</gene>
<organism evidence="1 2">
    <name type="scientific">Menidia menidia</name>
    <name type="common">Atlantic silverside</name>
    <dbReference type="NCBI Taxonomy" id="238744"/>
    <lineage>
        <taxon>Eukaryota</taxon>
        <taxon>Metazoa</taxon>
        <taxon>Chordata</taxon>
        <taxon>Craniata</taxon>
        <taxon>Vertebrata</taxon>
        <taxon>Euteleostomi</taxon>
        <taxon>Actinopterygii</taxon>
        <taxon>Neopterygii</taxon>
        <taxon>Teleostei</taxon>
        <taxon>Neoteleostei</taxon>
        <taxon>Acanthomorphata</taxon>
        <taxon>Ovalentaria</taxon>
        <taxon>Atherinomorphae</taxon>
        <taxon>Atheriniformes</taxon>
        <taxon>Atherinopsidae</taxon>
        <taxon>Menidiinae</taxon>
        <taxon>Menidia</taxon>
    </lineage>
</organism>
<proteinExistence type="predicted"/>
<name>A0A8S4AP03_9TELE</name>
<evidence type="ECO:0000313" key="2">
    <source>
        <dbReference type="Proteomes" id="UP000677803"/>
    </source>
</evidence>
<dbReference type="Proteomes" id="UP000677803">
    <property type="component" value="Unassembled WGS sequence"/>
</dbReference>
<sequence length="111" mass="12901">MVLLTAILDQKAKIQMRGFVYDGGIDGHSRWTEYIRCSPPHVRVMPAALIVLVPDGECRATHNLHTVNRSVELHTPWKVAQHCNCGHMLQFPQNKRPPHHEYTKHLYYHQQ</sequence>
<comment type="caution">
    <text evidence="1">The sequence shown here is derived from an EMBL/GenBank/DDBJ whole genome shotgun (WGS) entry which is preliminary data.</text>
</comment>
<dbReference type="AlphaFoldDB" id="A0A8S4AP03"/>
<keyword evidence="2" id="KW-1185">Reference proteome</keyword>
<dbReference type="EMBL" id="CAJRST010006668">
    <property type="protein sequence ID" value="CAG5895712.1"/>
    <property type="molecule type" value="Genomic_DNA"/>
</dbReference>
<accession>A0A8S4AP03</accession>
<feature type="non-terminal residue" evidence="1">
    <location>
        <position position="111"/>
    </location>
</feature>
<protein>
    <submittedName>
        <fullName evidence="1">(Atlantic silverside) hypothetical protein</fullName>
    </submittedName>
</protein>
<evidence type="ECO:0000313" key="1">
    <source>
        <dbReference type="EMBL" id="CAG5895712.1"/>
    </source>
</evidence>